<feature type="chain" id="PRO_5041369241" description="SXP/RAL-2 family protein Ani s 5-like cation-binding domain-containing protein" evidence="7">
    <location>
        <begin position="17"/>
        <end position="187"/>
    </location>
</feature>
<evidence type="ECO:0000256" key="5">
    <source>
        <dbReference type="ARBA" id="ARBA00023054"/>
    </source>
</evidence>
<comment type="caution">
    <text evidence="8">The sequence shown here is derived from an EMBL/GenBank/DDBJ whole genome shotgun (WGS) entry which is preliminary data.</text>
</comment>
<dbReference type="Gene3D" id="1.20.120.1100">
    <property type="match status" value="1"/>
</dbReference>
<dbReference type="Proteomes" id="UP001175271">
    <property type="component" value="Unassembled WGS sequence"/>
</dbReference>
<reference evidence="8" key="1">
    <citation type="submission" date="2023-06" db="EMBL/GenBank/DDBJ databases">
        <title>Genomic analysis of the entomopathogenic nematode Steinernema hermaphroditum.</title>
        <authorList>
            <person name="Schwarz E.M."/>
            <person name="Heppert J.K."/>
            <person name="Baniya A."/>
            <person name="Schwartz H.T."/>
            <person name="Tan C.-H."/>
            <person name="Antoshechkin I."/>
            <person name="Sternberg P.W."/>
            <person name="Goodrich-Blair H."/>
            <person name="Dillman A.R."/>
        </authorList>
    </citation>
    <scope>NUCLEOTIDE SEQUENCE</scope>
    <source>
        <strain evidence="8">PS9179</strain>
        <tissue evidence="8">Whole animal</tissue>
    </source>
</reference>
<keyword evidence="3" id="KW-0964">Secreted</keyword>
<evidence type="ECO:0000256" key="2">
    <source>
        <dbReference type="ARBA" id="ARBA00006648"/>
    </source>
</evidence>
<evidence type="ECO:0000256" key="7">
    <source>
        <dbReference type="SAM" id="SignalP"/>
    </source>
</evidence>
<keyword evidence="6" id="KW-0446">Lipid-binding</keyword>
<dbReference type="GO" id="GO:0005576">
    <property type="term" value="C:extracellular region"/>
    <property type="evidence" value="ECO:0007669"/>
    <property type="project" value="UniProtKB-SubCell"/>
</dbReference>
<dbReference type="InterPro" id="IPR008632">
    <property type="entry name" value="Gp-FAR-1"/>
</dbReference>
<dbReference type="SUPFAM" id="SSF46966">
    <property type="entry name" value="Spectrin repeat"/>
    <property type="match status" value="1"/>
</dbReference>
<keyword evidence="5" id="KW-0175">Coiled coil</keyword>
<keyword evidence="9" id="KW-1185">Reference proteome</keyword>
<evidence type="ECO:0000256" key="1">
    <source>
        <dbReference type="ARBA" id="ARBA00004613"/>
    </source>
</evidence>
<accession>A0AA39I987</accession>
<comment type="similarity">
    <text evidence="2">Belongs to the fatty-acid and retinol-binding protein (FARBP) family.</text>
</comment>
<organism evidence="8 9">
    <name type="scientific">Steinernema hermaphroditum</name>
    <dbReference type="NCBI Taxonomy" id="289476"/>
    <lineage>
        <taxon>Eukaryota</taxon>
        <taxon>Metazoa</taxon>
        <taxon>Ecdysozoa</taxon>
        <taxon>Nematoda</taxon>
        <taxon>Chromadorea</taxon>
        <taxon>Rhabditida</taxon>
        <taxon>Tylenchina</taxon>
        <taxon>Panagrolaimomorpha</taxon>
        <taxon>Strongyloidoidea</taxon>
        <taxon>Steinernematidae</taxon>
        <taxon>Steinernema</taxon>
    </lineage>
</organism>
<keyword evidence="4 7" id="KW-0732">Signal</keyword>
<proteinExistence type="inferred from homology"/>
<dbReference type="EMBL" id="JAUCMV010000002">
    <property type="protein sequence ID" value="KAK0418797.1"/>
    <property type="molecule type" value="Genomic_DNA"/>
</dbReference>
<evidence type="ECO:0008006" key="10">
    <source>
        <dbReference type="Google" id="ProtNLM"/>
    </source>
</evidence>
<dbReference type="GO" id="GO:0008289">
    <property type="term" value="F:lipid binding"/>
    <property type="evidence" value="ECO:0007669"/>
    <property type="project" value="UniProtKB-KW"/>
</dbReference>
<dbReference type="AlphaFoldDB" id="A0AA39I987"/>
<dbReference type="Pfam" id="PF05823">
    <property type="entry name" value="Gp-FAR-1"/>
    <property type="match status" value="1"/>
</dbReference>
<gene>
    <name evidence="8" type="ORF">QR680_013777</name>
</gene>
<name>A0AA39I987_9BILA</name>
<feature type="signal peptide" evidence="7">
    <location>
        <begin position="1"/>
        <end position="16"/>
    </location>
</feature>
<comment type="subcellular location">
    <subcellularLocation>
        <location evidence="1">Secreted</location>
    </subcellularLocation>
</comment>
<protein>
    <recommendedName>
        <fullName evidence="10">SXP/RAL-2 family protein Ani s 5-like cation-binding domain-containing protein</fullName>
    </recommendedName>
</protein>
<sequence>MKYLVAILALSALAYGQEAEANGVVEGTAVDAAGGAHHEHFKHPPIIEEAIKSFSAKGKEALKQIGKEAMEAFKKGQPIDKDQLMAKLKEASPEDAQKLDDAHKKLEDEVKTLSPAAQAVHDLAKKMHEAGKKPSAADIQAYAKGLKELPDGDRAKYFALFPSAKDFFDGPHFQDALEGKTEWGKKQ</sequence>
<evidence type="ECO:0000256" key="3">
    <source>
        <dbReference type="ARBA" id="ARBA00022525"/>
    </source>
</evidence>
<evidence type="ECO:0000313" key="8">
    <source>
        <dbReference type="EMBL" id="KAK0418797.1"/>
    </source>
</evidence>
<evidence type="ECO:0000256" key="4">
    <source>
        <dbReference type="ARBA" id="ARBA00022729"/>
    </source>
</evidence>
<evidence type="ECO:0000256" key="6">
    <source>
        <dbReference type="ARBA" id="ARBA00023121"/>
    </source>
</evidence>
<evidence type="ECO:0000313" key="9">
    <source>
        <dbReference type="Proteomes" id="UP001175271"/>
    </source>
</evidence>